<name>A0AAJ6P9Q4_9CYAN</name>
<protein>
    <submittedName>
        <fullName evidence="1">Uncharacterized protein</fullName>
    </submittedName>
</protein>
<evidence type="ECO:0000313" key="1">
    <source>
        <dbReference type="EMBL" id="WGV25976.1"/>
    </source>
</evidence>
<reference evidence="1 2" key="1">
    <citation type="journal article" date="2023" name="Limnol Oceanogr Lett">
        <title>Environmental adaptations by the intertidal Antarctic cyanobacterium Halotia branconii CENA392 as revealed using long-read genome sequencing.</title>
        <authorList>
            <person name="Dextro R.B."/>
            <person name="Delbaje E."/>
            <person name="Freitas P.N.N."/>
            <person name="Geraldes V."/>
            <person name="Pinto E."/>
            <person name="Long P.F."/>
            <person name="Fiore M.F."/>
        </authorList>
    </citation>
    <scope>NUCLEOTIDE SEQUENCE [LARGE SCALE GENOMIC DNA]</scope>
    <source>
        <strain evidence="1 2">CENA392</strain>
    </source>
</reference>
<dbReference type="EMBL" id="CP124543">
    <property type="protein sequence ID" value="WGV25976.1"/>
    <property type="molecule type" value="Genomic_DNA"/>
</dbReference>
<dbReference type="KEGG" id="hbq:QI031_00170"/>
<dbReference type="RefSeq" id="WP_281483233.1">
    <property type="nucleotide sequence ID" value="NZ_CP124543.1"/>
</dbReference>
<gene>
    <name evidence="1" type="ORF">QI031_00170</name>
</gene>
<dbReference type="AlphaFoldDB" id="A0AAJ6P9Q4"/>
<accession>A0AAJ6P9Q4</accession>
<evidence type="ECO:0000313" key="2">
    <source>
        <dbReference type="Proteomes" id="UP001223520"/>
    </source>
</evidence>
<proteinExistence type="predicted"/>
<dbReference type="Proteomes" id="UP001223520">
    <property type="component" value="Chromosome"/>
</dbReference>
<keyword evidence="2" id="KW-1185">Reference proteome</keyword>
<organism evidence="1 2">
    <name type="scientific">Halotia branconii CENA392</name>
    <dbReference type="NCBI Taxonomy" id="1539056"/>
    <lineage>
        <taxon>Bacteria</taxon>
        <taxon>Bacillati</taxon>
        <taxon>Cyanobacteriota</taxon>
        <taxon>Cyanophyceae</taxon>
        <taxon>Nostocales</taxon>
        <taxon>Nodulariaceae</taxon>
        <taxon>Halotia</taxon>
    </lineage>
</organism>
<sequence length="127" mass="14514">MNIEIYNQVGELVEVKAIENFIITPNITQFTIGMMTNESYAKLNASANQELKIRLEIAVTRLELKPEITAIDLQLLKGIWDGLIQGMPEGILNNDDKQSWISLCNINNMPFTFNDDYTMQIINDYNV</sequence>